<dbReference type="PRINTS" id="PR00455">
    <property type="entry name" value="HTHTETR"/>
</dbReference>
<dbReference type="InterPro" id="IPR001647">
    <property type="entry name" value="HTH_TetR"/>
</dbReference>
<accession>A0A396RUN6</accession>
<feature type="region of interest" description="Disordered" evidence="3">
    <location>
        <begin position="45"/>
        <end position="66"/>
    </location>
</feature>
<keyword evidence="1 2" id="KW-0238">DNA-binding</keyword>
<dbReference type="AlphaFoldDB" id="A0A396RUN6"/>
<dbReference type="PANTHER" id="PTHR30055">
    <property type="entry name" value="HTH-TYPE TRANSCRIPTIONAL REGULATOR RUTR"/>
    <property type="match status" value="1"/>
</dbReference>
<sequence length="257" mass="28573">MASLFACVRVTSGMTETFDQLISQLQRAGNVTYITGQIESWGRESLEAEIDTPRDETTRTSDTRREERRRAILDAAEEMFLEQGFDRVSLGAIVRRSGGSLATVYELFGNKQGLLRAVVYRWRDEGMGGLLDIPKGETPAETLLRYARQCYAFVTDPRSVALLRIVIGESLAHPEFGRAFHEDMNSGAAEQLAACFREWTAQGQAAIDDPESAVQLFFATVMCDASIKSMLGVMPAQTSCGPMEWRLAPFLSHFRIA</sequence>
<dbReference type="GO" id="GO:0000976">
    <property type="term" value="F:transcription cis-regulatory region binding"/>
    <property type="evidence" value="ECO:0007669"/>
    <property type="project" value="TreeGrafter"/>
</dbReference>
<comment type="caution">
    <text evidence="5">The sequence shown here is derived from an EMBL/GenBank/DDBJ whole genome shotgun (WGS) entry which is preliminary data.</text>
</comment>
<feature type="domain" description="HTH tetR-type" evidence="4">
    <location>
        <begin position="66"/>
        <end position="126"/>
    </location>
</feature>
<organism evidence="5 6">
    <name type="scientific">Sphingomonas gilva</name>
    <dbReference type="NCBI Taxonomy" id="2305907"/>
    <lineage>
        <taxon>Bacteria</taxon>
        <taxon>Pseudomonadati</taxon>
        <taxon>Pseudomonadota</taxon>
        <taxon>Alphaproteobacteria</taxon>
        <taxon>Sphingomonadales</taxon>
        <taxon>Sphingomonadaceae</taxon>
        <taxon>Sphingomonas</taxon>
    </lineage>
</organism>
<gene>
    <name evidence="5" type="ORF">D1610_06670</name>
</gene>
<dbReference type="InterPro" id="IPR039536">
    <property type="entry name" value="TetR_C_Proteobacteria"/>
</dbReference>
<dbReference type="PANTHER" id="PTHR30055:SF119">
    <property type="entry name" value="NALC"/>
    <property type="match status" value="1"/>
</dbReference>
<dbReference type="InterPro" id="IPR009057">
    <property type="entry name" value="Homeodomain-like_sf"/>
</dbReference>
<dbReference type="InterPro" id="IPR036271">
    <property type="entry name" value="Tet_transcr_reg_TetR-rel_C_sf"/>
</dbReference>
<protein>
    <submittedName>
        <fullName evidence="5">TetR/AcrR family transcriptional regulator</fullName>
    </submittedName>
</protein>
<dbReference type="EMBL" id="QWLV01000002">
    <property type="protein sequence ID" value="RHW18163.1"/>
    <property type="molecule type" value="Genomic_DNA"/>
</dbReference>
<dbReference type="Proteomes" id="UP000266693">
    <property type="component" value="Unassembled WGS sequence"/>
</dbReference>
<dbReference type="Gene3D" id="1.10.10.60">
    <property type="entry name" value="Homeodomain-like"/>
    <property type="match status" value="1"/>
</dbReference>
<dbReference type="InterPro" id="IPR050109">
    <property type="entry name" value="HTH-type_TetR-like_transc_reg"/>
</dbReference>
<evidence type="ECO:0000313" key="6">
    <source>
        <dbReference type="Proteomes" id="UP000266693"/>
    </source>
</evidence>
<evidence type="ECO:0000313" key="5">
    <source>
        <dbReference type="EMBL" id="RHW18163.1"/>
    </source>
</evidence>
<dbReference type="Pfam" id="PF14246">
    <property type="entry name" value="TetR_C_7"/>
    <property type="match status" value="1"/>
</dbReference>
<dbReference type="SUPFAM" id="SSF46689">
    <property type="entry name" value="Homeodomain-like"/>
    <property type="match status" value="1"/>
</dbReference>
<dbReference type="GO" id="GO:0003700">
    <property type="term" value="F:DNA-binding transcription factor activity"/>
    <property type="evidence" value="ECO:0007669"/>
    <property type="project" value="TreeGrafter"/>
</dbReference>
<dbReference type="Pfam" id="PF00440">
    <property type="entry name" value="TetR_N"/>
    <property type="match status" value="1"/>
</dbReference>
<reference evidence="5 6" key="1">
    <citation type="submission" date="2018-08" db="EMBL/GenBank/DDBJ databases">
        <title>The multiple taxonomic identification of Sphingomonas gilva.</title>
        <authorList>
            <person name="Zhu D."/>
            <person name="Zheng S."/>
        </authorList>
    </citation>
    <scope>NUCLEOTIDE SEQUENCE [LARGE SCALE GENOMIC DNA]</scope>
    <source>
        <strain evidence="5 6">ZDH117</strain>
    </source>
</reference>
<evidence type="ECO:0000256" key="2">
    <source>
        <dbReference type="PROSITE-ProRule" id="PRU00335"/>
    </source>
</evidence>
<evidence type="ECO:0000259" key="4">
    <source>
        <dbReference type="PROSITE" id="PS50977"/>
    </source>
</evidence>
<keyword evidence="6" id="KW-1185">Reference proteome</keyword>
<evidence type="ECO:0000256" key="1">
    <source>
        <dbReference type="ARBA" id="ARBA00023125"/>
    </source>
</evidence>
<dbReference type="Gene3D" id="1.10.357.10">
    <property type="entry name" value="Tetracycline Repressor, domain 2"/>
    <property type="match status" value="1"/>
</dbReference>
<name>A0A396RUN6_9SPHN</name>
<dbReference type="PROSITE" id="PS50977">
    <property type="entry name" value="HTH_TETR_2"/>
    <property type="match status" value="1"/>
</dbReference>
<proteinExistence type="predicted"/>
<dbReference type="SUPFAM" id="SSF48498">
    <property type="entry name" value="Tetracyclin repressor-like, C-terminal domain"/>
    <property type="match status" value="1"/>
</dbReference>
<feature type="DNA-binding region" description="H-T-H motif" evidence="2">
    <location>
        <begin position="89"/>
        <end position="108"/>
    </location>
</feature>
<dbReference type="OrthoDB" id="9816431at2"/>
<evidence type="ECO:0000256" key="3">
    <source>
        <dbReference type="SAM" id="MobiDB-lite"/>
    </source>
</evidence>